<keyword evidence="6" id="KW-0233">DNA recombination</keyword>
<evidence type="ECO:0000313" key="11">
    <source>
        <dbReference type="Proteomes" id="UP000287300"/>
    </source>
</evidence>
<evidence type="ECO:0000256" key="3">
    <source>
        <dbReference type="ARBA" id="ARBA00022723"/>
    </source>
</evidence>
<dbReference type="Pfam" id="PF07282">
    <property type="entry name" value="Cas12f1-like_TNB"/>
    <property type="match status" value="1"/>
</dbReference>
<dbReference type="Pfam" id="PF01385">
    <property type="entry name" value="OrfB_IS605"/>
    <property type="match status" value="1"/>
</dbReference>
<dbReference type="AlphaFoldDB" id="A0A401WYR8"/>
<feature type="domain" description="Cas12f1-like TNB" evidence="8">
    <location>
        <begin position="307"/>
        <end position="373"/>
    </location>
</feature>
<dbReference type="InterPro" id="IPR001959">
    <property type="entry name" value="Transposase"/>
</dbReference>
<comment type="caution">
    <text evidence="10">The sequence shown here is derived from an EMBL/GenBank/DDBJ whole genome shotgun (WGS) entry which is preliminary data.</text>
</comment>
<dbReference type="InterPro" id="IPR010095">
    <property type="entry name" value="Cas12f1-like_TNB"/>
</dbReference>
<evidence type="ECO:0000256" key="4">
    <source>
        <dbReference type="ARBA" id="ARBA00022833"/>
    </source>
</evidence>
<evidence type="ECO:0000256" key="5">
    <source>
        <dbReference type="ARBA" id="ARBA00023125"/>
    </source>
</evidence>
<feature type="domain" description="Probable transposase IS891/IS1136/IS1341" evidence="7">
    <location>
        <begin position="166"/>
        <end position="280"/>
    </location>
</feature>
<keyword evidence="3" id="KW-0479">Metal-binding</keyword>
<dbReference type="EMBL" id="BDES01000102">
    <property type="protein sequence ID" value="GCD54509.1"/>
    <property type="molecule type" value="Genomic_DNA"/>
</dbReference>
<dbReference type="Pfam" id="PF12323">
    <property type="entry name" value="HTH_OrfB_IS605"/>
    <property type="match status" value="1"/>
</dbReference>
<sequence>MTMKIQKAHVVRLYPSLTQEEFLCQIGGATRFLWNLALEQRQTWGQRHDLNRFSQSKELTQLQSEVDWLKACPSQVLQQVLCDLERAFRNFFARRAGFPKFRKKSRGASFRFPDGKSALYERLTGKGGGLKLPKIGWVRFRGWRDIPGQIRNVTVRCDAGQWFAAIQYEHDVTEPAKKILPAAGIDRGIAATIAVSGQGRTKGPDAYRKAMKRLARAQRIVARRKKGSQNRRKAVLRVARLHQKVRRVRADFLHKVSHWLAKNHGTLVFEDLKIRNMVRSASGTVAEPGRNVRQKSGLNRSILDQGWGMLRQFCGYKTAERGGRCLDVPARNTSRECRKCGHTAAENRVSQSRFACVRCGHAENADDNASVVILKRAVDNSLLPVEALRQHALEAGISVGSLLVSHQ</sequence>
<keyword evidence="5" id="KW-0238">DNA-binding</keyword>
<dbReference type="Proteomes" id="UP000287300">
    <property type="component" value="Unassembled WGS sequence"/>
</dbReference>
<protein>
    <submittedName>
        <fullName evidence="10">Transposase</fullName>
    </submittedName>
</protein>
<keyword evidence="2" id="KW-0815">Transposition</keyword>
<evidence type="ECO:0000256" key="2">
    <source>
        <dbReference type="ARBA" id="ARBA00022578"/>
    </source>
</evidence>
<gene>
    <name evidence="10" type="ORF">NBRC3188_3206</name>
</gene>
<proteinExistence type="inferred from homology"/>
<dbReference type="NCBIfam" id="NF040570">
    <property type="entry name" value="guided_TnpB"/>
    <property type="match status" value="1"/>
</dbReference>
<dbReference type="InterPro" id="IPR021027">
    <property type="entry name" value="Transposase_put_HTH"/>
</dbReference>
<dbReference type="GO" id="GO:0003677">
    <property type="term" value="F:DNA binding"/>
    <property type="evidence" value="ECO:0007669"/>
    <property type="project" value="UniProtKB-KW"/>
</dbReference>
<feature type="domain" description="Transposase putative helix-turn-helix" evidence="9">
    <location>
        <begin position="3"/>
        <end position="46"/>
    </location>
</feature>
<evidence type="ECO:0000259" key="8">
    <source>
        <dbReference type="Pfam" id="PF07282"/>
    </source>
</evidence>
<dbReference type="GO" id="GO:0006310">
    <property type="term" value="P:DNA recombination"/>
    <property type="evidence" value="ECO:0007669"/>
    <property type="project" value="UniProtKB-KW"/>
</dbReference>
<organism evidence="10 11">
    <name type="scientific">Acetobacter pasteurianus NBRC 3188</name>
    <dbReference type="NCBI Taxonomy" id="1226663"/>
    <lineage>
        <taxon>Bacteria</taxon>
        <taxon>Pseudomonadati</taxon>
        <taxon>Pseudomonadota</taxon>
        <taxon>Alphaproteobacteria</taxon>
        <taxon>Acetobacterales</taxon>
        <taxon>Acetobacteraceae</taxon>
        <taxon>Acetobacter</taxon>
    </lineage>
</organism>
<dbReference type="GO" id="GO:0032196">
    <property type="term" value="P:transposition"/>
    <property type="evidence" value="ECO:0007669"/>
    <property type="project" value="UniProtKB-KW"/>
</dbReference>
<evidence type="ECO:0000256" key="6">
    <source>
        <dbReference type="ARBA" id="ARBA00023172"/>
    </source>
</evidence>
<name>A0A401WYR8_ACEPA</name>
<dbReference type="GO" id="GO:0046872">
    <property type="term" value="F:metal ion binding"/>
    <property type="evidence" value="ECO:0007669"/>
    <property type="project" value="UniProtKB-KW"/>
</dbReference>
<accession>A0A401WYR8</accession>
<evidence type="ECO:0000313" key="10">
    <source>
        <dbReference type="EMBL" id="GCD54509.1"/>
    </source>
</evidence>
<evidence type="ECO:0000259" key="7">
    <source>
        <dbReference type="Pfam" id="PF01385"/>
    </source>
</evidence>
<dbReference type="RefSeq" id="WP_259330976.1">
    <property type="nucleotide sequence ID" value="NZ_BDES01000102.1"/>
</dbReference>
<evidence type="ECO:0000259" key="9">
    <source>
        <dbReference type="Pfam" id="PF12323"/>
    </source>
</evidence>
<reference evidence="10 11" key="1">
    <citation type="submission" date="2016-06" db="EMBL/GenBank/DDBJ databases">
        <title>Acetobacter pasteurianus NBRC 3188 whole genome sequencing project.</title>
        <authorList>
            <person name="Matsutani M."/>
            <person name="Shiwa Y."/>
            <person name="Okamoto-Kainuma A."/>
            <person name="Ishikawa M."/>
            <person name="Koizumi Y."/>
            <person name="Yoshikawa H."/>
            <person name="Yakushi T."/>
            <person name="Matsushita K."/>
        </authorList>
    </citation>
    <scope>NUCLEOTIDE SEQUENCE [LARGE SCALE GENOMIC DNA]</scope>
    <source>
        <strain evidence="10 11">NBRC 3188</strain>
    </source>
</reference>
<keyword evidence="4" id="KW-0862">Zinc</keyword>
<evidence type="ECO:0000256" key="1">
    <source>
        <dbReference type="ARBA" id="ARBA00008761"/>
    </source>
</evidence>
<comment type="similarity">
    <text evidence="1">In the C-terminal section; belongs to the transposase 35 family.</text>
</comment>